<dbReference type="AlphaFoldDB" id="A0A0E9PXX0"/>
<dbReference type="EMBL" id="GBXM01099111">
    <property type="protein sequence ID" value="JAH09466.1"/>
    <property type="molecule type" value="Transcribed_RNA"/>
</dbReference>
<proteinExistence type="predicted"/>
<reference evidence="1" key="2">
    <citation type="journal article" date="2015" name="Fish Shellfish Immunol.">
        <title>Early steps in the European eel (Anguilla anguilla)-Vibrio vulnificus interaction in the gills: Role of the RtxA13 toxin.</title>
        <authorList>
            <person name="Callol A."/>
            <person name="Pajuelo D."/>
            <person name="Ebbesson L."/>
            <person name="Teles M."/>
            <person name="MacKenzie S."/>
            <person name="Amaro C."/>
        </authorList>
    </citation>
    <scope>NUCLEOTIDE SEQUENCE</scope>
</reference>
<reference evidence="1" key="1">
    <citation type="submission" date="2014-11" db="EMBL/GenBank/DDBJ databases">
        <authorList>
            <person name="Amaro Gonzalez C."/>
        </authorList>
    </citation>
    <scope>NUCLEOTIDE SEQUENCE</scope>
</reference>
<accession>A0A0E9PXX0</accession>
<sequence length="25" mass="3187">MMLPLEYPFIHLYDLHEMRKYSYPV</sequence>
<organism evidence="1">
    <name type="scientific">Anguilla anguilla</name>
    <name type="common">European freshwater eel</name>
    <name type="synonym">Muraena anguilla</name>
    <dbReference type="NCBI Taxonomy" id="7936"/>
    <lineage>
        <taxon>Eukaryota</taxon>
        <taxon>Metazoa</taxon>
        <taxon>Chordata</taxon>
        <taxon>Craniata</taxon>
        <taxon>Vertebrata</taxon>
        <taxon>Euteleostomi</taxon>
        <taxon>Actinopterygii</taxon>
        <taxon>Neopterygii</taxon>
        <taxon>Teleostei</taxon>
        <taxon>Anguilliformes</taxon>
        <taxon>Anguillidae</taxon>
        <taxon>Anguilla</taxon>
    </lineage>
</organism>
<evidence type="ECO:0000313" key="1">
    <source>
        <dbReference type="EMBL" id="JAH09466.1"/>
    </source>
</evidence>
<name>A0A0E9PXX0_ANGAN</name>
<protein>
    <submittedName>
        <fullName evidence="1">Uncharacterized protein</fullName>
    </submittedName>
</protein>